<reference evidence="1 2" key="1">
    <citation type="submission" date="2016-11" db="EMBL/GenBank/DDBJ databases">
        <authorList>
            <person name="Jaros S."/>
            <person name="Januszkiewicz K."/>
            <person name="Wedrychowicz H."/>
        </authorList>
    </citation>
    <scope>NUCLEOTIDE SEQUENCE [LARGE SCALE GENOMIC DNA]</scope>
    <source>
        <strain evidence="1 2">GAS138</strain>
    </source>
</reference>
<dbReference type="Proteomes" id="UP000189796">
    <property type="component" value="Chromosome I"/>
</dbReference>
<dbReference type="OrthoDB" id="8240972at2"/>
<organism evidence="1 2">
    <name type="scientific">Bradyrhizobium erythrophlei</name>
    <dbReference type="NCBI Taxonomy" id="1437360"/>
    <lineage>
        <taxon>Bacteria</taxon>
        <taxon>Pseudomonadati</taxon>
        <taxon>Pseudomonadota</taxon>
        <taxon>Alphaproteobacteria</taxon>
        <taxon>Hyphomicrobiales</taxon>
        <taxon>Nitrobacteraceae</taxon>
        <taxon>Bradyrhizobium</taxon>
    </lineage>
</organism>
<protein>
    <submittedName>
        <fullName evidence="1">Uncharacterized protein</fullName>
    </submittedName>
</protein>
<dbReference type="AlphaFoldDB" id="A0A1M5RFG3"/>
<accession>A0A1M5RFG3</accession>
<dbReference type="EMBL" id="LT670817">
    <property type="protein sequence ID" value="SHH24846.1"/>
    <property type="molecule type" value="Genomic_DNA"/>
</dbReference>
<dbReference type="RefSeq" id="WP_079603046.1">
    <property type="nucleotide sequence ID" value="NZ_LT670817.1"/>
</dbReference>
<name>A0A1M5RFG3_9BRAD</name>
<gene>
    <name evidence="1" type="ORF">SAMN05443248_4204</name>
</gene>
<evidence type="ECO:0000313" key="2">
    <source>
        <dbReference type="Proteomes" id="UP000189796"/>
    </source>
</evidence>
<proteinExistence type="predicted"/>
<sequence>MGNWKTERDAFVNETMAFVEAVCSQRPISTTAIVTPKQLPVGMPEHFQQPVPIVSGTSQVVSDETAEQPRLEPMKWNGSAREEIRQRIATFKAHQQRFTREREDYALSTLLRVQGGITAPRPDAPKRKV</sequence>
<evidence type="ECO:0000313" key="1">
    <source>
        <dbReference type="EMBL" id="SHH24846.1"/>
    </source>
</evidence>